<accession>A0A4R5U0V8</accession>
<dbReference type="AlphaFoldDB" id="A0A4R5U0V8"/>
<reference evidence="2 3" key="1">
    <citation type="submission" date="2019-03" db="EMBL/GenBank/DDBJ databases">
        <title>Luteimonas zhaokaii sp.nov., isolated from the rectal contents of Plateau pika in Yushu, Qinghai Province, China.</title>
        <authorList>
            <person name="Zhang G."/>
        </authorList>
    </citation>
    <scope>NUCLEOTIDE SEQUENCE [LARGE SCALE GENOMIC DNA]</scope>
    <source>
        <strain evidence="2 3">B9</strain>
    </source>
</reference>
<feature type="chain" id="PRO_5020496679" evidence="1">
    <location>
        <begin position="24"/>
        <end position="213"/>
    </location>
</feature>
<keyword evidence="3" id="KW-1185">Reference proteome</keyword>
<dbReference type="InterPro" id="IPR011250">
    <property type="entry name" value="OMP/PagP_B-barrel"/>
</dbReference>
<dbReference type="Pfam" id="PF03922">
    <property type="entry name" value="OmpW"/>
    <property type="match status" value="1"/>
</dbReference>
<feature type="signal peptide" evidence="1">
    <location>
        <begin position="1"/>
        <end position="23"/>
    </location>
</feature>
<dbReference type="Gene3D" id="2.40.160.20">
    <property type="match status" value="1"/>
</dbReference>
<gene>
    <name evidence="2" type="ORF">E2F46_03225</name>
</gene>
<dbReference type="Proteomes" id="UP000294796">
    <property type="component" value="Unassembled WGS sequence"/>
</dbReference>
<dbReference type="EMBL" id="SMTF01000002">
    <property type="protein sequence ID" value="TDK27228.1"/>
    <property type="molecule type" value="Genomic_DNA"/>
</dbReference>
<dbReference type="PANTHER" id="PTHR36920">
    <property type="match status" value="1"/>
</dbReference>
<dbReference type="GO" id="GO:0055085">
    <property type="term" value="P:transmembrane transport"/>
    <property type="evidence" value="ECO:0007669"/>
    <property type="project" value="TreeGrafter"/>
</dbReference>
<dbReference type="SUPFAM" id="SSF56925">
    <property type="entry name" value="OMPA-like"/>
    <property type="match status" value="1"/>
</dbReference>
<dbReference type="InterPro" id="IPR005618">
    <property type="entry name" value="OMPW"/>
</dbReference>
<protein>
    <submittedName>
        <fullName evidence="2">OmpW family protein</fullName>
    </submittedName>
</protein>
<dbReference type="RefSeq" id="WP_133320728.1">
    <property type="nucleotide sequence ID" value="NZ_SMTF01000002.1"/>
</dbReference>
<dbReference type="OrthoDB" id="9807574at2"/>
<sequence>MKTCLPPLLLLTAAMAVAAPATAQSRGDWTLGLGVHNVDPKSDSGRLDATALGLGPLPPTEIGSSVRPTITVEYFLRDNVGIEVLAALPFQHDIDIRGVGKVGSARHLPPTVSLQYHFANASKATPFVGAGVNYTTFFSEGTTGALTGTRLKLDDSWGLAAHVGVDFAIGQRSALRLDARWIDIGSDVSVDGVKIGKAEIDPLVYGVAWVTKF</sequence>
<dbReference type="GO" id="GO:0019867">
    <property type="term" value="C:outer membrane"/>
    <property type="evidence" value="ECO:0007669"/>
    <property type="project" value="InterPro"/>
</dbReference>
<organism evidence="2 3">
    <name type="scientific">Luteimonas aestuarii</name>
    <dbReference type="NCBI Taxonomy" id="453837"/>
    <lineage>
        <taxon>Bacteria</taxon>
        <taxon>Pseudomonadati</taxon>
        <taxon>Pseudomonadota</taxon>
        <taxon>Gammaproteobacteria</taxon>
        <taxon>Lysobacterales</taxon>
        <taxon>Lysobacteraceae</taxon>
        <taxon>Luteimonas</taxon>
    </lineage>
</organism>
<name>A0A4R5U0V8_9GAMM</name>
<proteinExistence type="predicted"/>
<comment type="caution">
    <text evidence="2">The sequence shown here is derived from an EMBL/GenBank/DDBJ whole genome shotgun (WGS) entry which is preliminary data.</text>
</comment>
<keyword evidence="1" id="KW-0732">Signal</keyword>
<evidence type="ECO:0000256" key="1">
    <source>
        <dbReference type="SAM" id="SignalP"/>
    </source>
</evidence>
<evidence type="ECO:0000313" key="3">
    <source>
        <dbReference type="Proteomes" id="UP000294796"/>
    </source>
</evidence>
<evidence type="ECO:0000313" key="2">
    <source>
        <dbReference type="EMBL" id="TDK27228.1"/>
    </source>
</evidence>
<dbReference type="PANTHER" id="PTHR36920:SF1">
    <property type="entry name" value="OUTER MEMBRANE PROTEIN W"/>
    <property type="match status" value="1"/>
</dbReference>